<keyword evidence="1" id="KW-0472">Membrane</keyword>
<protein>
    <submittedName>
        <fullName evidence="2">Uncharacterized protein</fullName>
    </submittedName>
</protein>
<keyword evidence="3" id="KW-1185">Reference proteome</keyword>
<proteinExistence type="predicted"/>
<dbReference type="RefSeq" id="WP_163045240.1">
    <property type="nucleotide sequence ID" value="NZ_JAAAMJ010000015.1"/>
</dbReference>
<evidence type="ECO:0000313" key="2">
    <source>
        <dbReference type="EMBL" id="NDV88410.1"/>
    </source>
</evidence>
<keyword evidence="1" id="KW-0812">Transmembrane</keyword>
<dbReference type="EMBL" id="JAAAMJ010000015">
    <property type="protein sequence ID" value="NDV88410.1"/>
    <property type="molecule type" value="Genomic_DNA"/>
</dbReference>
<dbReference type="AlphaFoldDB" id="A0A6L9MLP5"/>
<accession>A0A6L9MLP5</accession>
<keyword evidence="1" id="KW-1133">Transmembrane helix</keyword>
<name>A0A6L9MLP5_9HYPH</name>
<sequence>MSTRFRIAMLLYGMINAVIFGFGIILVLSFPEISEAWPYIIPVVVVASFVLAAPIAWIIAPRLRARNRRDR</sequence>
<comment type="caution">
    <text evidence="2">The sequence shown here is derived from an EMBL/GenBank/DDBJ whole genome shotgun (WGS) entry which is preliminary data.</text>
</comment>
<evidence type="ECO:0000313" key="3">
    <source>
        <dbReference type="Proteomes" id="UP000476332"/>
    </source>
</evidence>
<reference evidence="2 3" key="1">
    <citation type="submission" date="2020-01" db="EMBL/GenBank/DDBJ databases">
        <title>Genomes of bacteria type strains.</title>
        <authorList>
            <person name="Chen J."/>
            <person name="Zhu S."/>
            <person name="Chen J."/>
        </authorList>
    </citation>
    <scope>NUCLEOTIDE SEQUENCE [LARGE SCALE GENOMIC DNA]</scope>
    <source>
        <strain evidence="2 3">KCTC 52919</strain>
    </source>
</reference>
<gene>
    <name evidence="2" type="ORF">GTW51_17040</name>
</gene>
<evidence type="ECO:0000256" key="1">
    <source>
        <dbReference type="SAM" id="Phobius"/>
    </source>
</evidence>
<feature type="transmembrane region" description="Helical" evidence="1">
    <location>
        <begin position="7"/>
        <end position="30"/>
    </location>
</feature>
<dbReference type="Proteomes" id="UP000476332">
    <property type="component" value="Unassembled WGS sequence"/>
</dbReference>
<feature type="transmembrane region" description="Helical" evidence="1">
    <location>
        <begin position="36"/>
        <end position="60"/>
    </location>
</feature>
<organism evidence="2 3">
    <name type="scientific">Aurantimonas aggregata</name>
    <dbReference type="NCBI Taxonomy" id="2047720"/>
    <lineage>
        <taxon>Bacteria</taxon>
        <taxon>Pseudomonadati</taxon>
        <taxon>Pseudomonadota</taxon>
        <taxon>Alphaproteobacteria</taxon>
        <taxon>Hyphomicrobiales</taxon>
        <taxon>Aurantimonadaceae</taxon>
        <taxon>Aurantimonas</taxon>
    </lineage>
</organism>